<dbReference type="PANTHER" id="PTHR16301:SF25">
    <property type="entry name" value="PROTEIN IMPACT"/>
    <property type="match status" value="1"/>
</dbReference>
<dbReference type="InterPro" id="IPR006575">
    <property type="entry name" value="RWD_dom"/>
</dbReference>
<evidence type="ECO:0000256" key="5">
    <source>
        <dbReference type="ARBA" id="ARBA00022845"/>
    </source>
</evidence>
<feature type="domain" description="RWD" evidence="8">
    <location>
        <begin position="71"/>
        <end position="175"/>
    </location>
</feature>
<evidence type="ECO:0000256" key="7">
    <source>
        <dbReference type="SAM" id="SignalP"/>
    </source>
</evidence>
<feature type="signal peptide" evidence="7">
    <location>
        <begin position="1"/>
        <end position="23"/>
    </location>
</feature>
<reference evidence="9 10" key="1">
    <citation type="journal article" date="2003" name="Science">
        <title>Finding functional features in Saccharomyces genomes by phylogenetic footprinting.</title>
        <authorList>
            <person name="Cliften P.F."/>
            <person name="Sudarsanam P."/>
            <person name="Desikan A."/>
            <person name="Fulton L."/>
            <person name="Fulton B."/>
            <person name="Majors J."/>
            <person name="Waterston R."/>
            <person name="Cohen B.A."/>
            <person name="Johnston M."/>
        </authorList>
    </citation>
    <scope>NUCLEOTIDE SEQUENCE [LARGE SCALE GENOMIC DNA]</scope>
    <source>
        <strain evidence="10">ATCC MYA-4449 / AS 2.2408 / CBS 8840 / NBRC 1802 / NCYC 2889</strain>
    </source>
</reference>
<comment type="similarity">
    <text evidence="2">Belongs to the IMPACT family.</text>
</comment>
<evidence type="ECO:0000256" key="4">
    <source>
        <dbReference type="ARBA" id="ARBA00022491"/>
    </source>
</evidence>
<keyword evidence="6" id="KW-0346">Stress response</keyword>
<dbReference type="InterPro" id="IPR020569">
    <property type="entry name" value="UPF0029_Impact_CS"/>
</dbReference>
<dbReference type="Proteomes" id="UP000002753">
    <property type="component" value="Unassembled WGS sequence"/>
</dbReference>
<dbReference type="FunFam" id="3.30.230.30:FF:000002">
    <property type="entry name" value="Protein IMPACT homolog"/>
    <property type="match status" value="1"/>
</dbReference>
<evidence type="ECO:0000256" key="1">
    <source>
        <dbReference type="ARBA" id="ARBA00004496"/>
    </source>
</evidence>
<keyword evidence="7" id="KW-0732">Signal</keyword>
<evidence type="ECO:0000259" key="8">
    <source>
        <dbReference type="PROSITE" id="PS50908"/>
    </source>
</evidence>
<dbReference type="Pfam" id="PF01205">
    <property type="entry name" value="Impact_N"/>
    <property type="match status" value="1"/>
</dbReference>
<keyword evidence="4" id="KW-0678">Repressor</keyword>
<comment type="caution">
    <text evidence="9">The sequence shown here is derived from an EMBL/GenBank/DDBJ whole genome shotgun (WGS) entry which is preliminary data.</text>
</comment>
<feature type="chain" id="PRO_5003781648" evidence="7">
    <location>
        <begin position="24"/>
        <end position="319"/>
    </location>
</feature>
<dbReference type="PROSITE" id="PS00910">
    <property type="entry name" value="UPF0029"/>
    <property type="match status" value="1"/>
</dbReference>
<dbReference type="HOGENOM" id="CLU_045276_0_0_1"/>
<organism evidence="9 10">
    <name type="scientific">Saccharomyces kudriavzevii (strain ATCC MYA-4449 / AS 2.2408 / CBS 8840 / NBRC 1802 / NCYC 2889)</name>
    <name type="common">Yeast</name>
    <dbReference type="NCBI Taxonomy" id="226230"/>
    <lineage>
        <taxon>Eukaryota</taxon>
        <taxon>Fungi</taxon>
        <taxon>Dikarya</taxon>
        <taxon>Ascomycota</taxon>
        <taxon>Saccharomycotina</taxon>
        <taxon>Saccharomycetes</taxon>
        <taxon>Saccharomycetales</taxon>
        <taxon>Saccharomycetaceae</taxon>
        <taxon>Saccharomyces</taxon>
    </lineage>
</organism>
<dbReference type="GO" id="GO:0140469">
    <property type="term" value="P:GCN2-mediated signaling"/>
    <property type="evidence" value="ECO:0007669"/>
    <property type="project" value="TreeGrafter"/>
</dbReference>
<dbReference type="SMART" id="SM00591">
    <property type="entry name" value="RWD"/>
    <property type="match status" value="1"/>
</dbReference>
<reference evidence="10" key="2">
    <citation type="journal article" date="2011" name="G3 (Bethesda)">
        <title>The awesome power of yeast evolutionary genetics: New genome sequences and strain resources for the Saccharomyces sensu stricto genus.</title>
        <authorList>
            <person name="Scannell D.R."/>
            <person name="Zill O.A."/>
            <person name="Rokas A."/>
            <person name="Payen C."/>
            <person name="Dunham M.J."/>
            <person name="Eisen M.B."/>
            <person name="Rine J."/>
            <person name="Johnston M."/>
            <person name="Hittinger C.T."/>
        </authorList>
    </citation>
    <scope>GENOME REANNOTATION</scope>
    <source>
        <strain evidence="10">ATCC MYA-4449 / AS 2.2408 / CBS 8840 / NBRC 1802 / NCYC 2889</strain>
    </source>
</reference>
<dbReference type="STRING" id="226230.J4U2H1"/>
<dbReference type="SUPFAM" id="SSF54211">
    <property type="entry name" value="Ribosomal protein S5 domain 2-like"/>
    <property type="match status" value="1"/>
</dbReference>
<keyword evidence="3" id="KW-0963">Cytoplasm</keyword>
<dbReference type="Gene3D" id="3.10.110.10">
    <property type="entry name" value="Ubiquitin Conjugating Enzyme"/>
    <property type="match status" value="1"/>
</dbReference>
<proteinExistence type="inferred from homology"/>
<dbReference type="Gene3D" id="3.30.230.30">
    <property type="entry name" value="Impact, N-terminal domain"/>
    <property type="match status" value="1"/>
</dbReference>
<evidence type="ECO:0000256" key="6">
    <source>
        <dbReference type="ARBA" id="ARBA00023016"/>
    </source>
</evidence>
<accession>J4U2H1</accession>
<dbReference type="InterPro" id="IPR020568">
    <property type="entry name" value="Ribosomal_Su5_D2-typ_SF"/>
</dbReference>
<evidence type="ECO:0000256" key="3">
    <source>
        <dbReference type="ARBA" id="ARBA00022490"/>
    </source>
</evidence>
<dbReference type="EMBL" id="AACI03000422">
    <property type="protein sequence ID" value="EJT44200.1"/>
    <property type="molecule type" value="Genomic_DNA"/>
</dbReference>
<name>J4U2H1_SACK1</name>
<dbReference type="CDD" id="cd23822">
    <property type="entry name" value="RWD_ScYIH1-like"/>
    <property type="match status" value="1"/>
</dbReference>
<evidence type="ECO:0000256" key="2">
    <source>
        <dbReference type="ARBA" id="ARBA00007665"/>
    </source>
</evidence>
<dbReference type="AlphaFoldDB" id="J4U2H1"/>
<sequence>MFPAILLLLLLLLLISLLRNAERKSVCEKKKLKKTASCASCMYILYVRATWEKGKGGKEGAMDDDHEQLVEELEAVEAIYPDLLSRKQEDGSIIVVKVPQHEYMTLQISFPARYPSAEPPNVIEVSVCTSLAKRDLYDTKYLQHLFQEVMDSVFHRGSVCVFDFLSELDGVLYVEPEQETEPVQQSDIPTDPFEGWTASDPITDRGSTFMAFAAHAASEEQAFAMLDLLKTDSKMRKANHVMSAWRIKQDGSAATYQDSDDDGETAAGSRMLHLITIMDVWNVIVVVARWFGGAHIGPDRFKHINSTAREAVVRAGFEK</sequence>
<gene>
    <name evidence="9" type="primary">YCR059C</name>
    <name evidence="9" type="ORF">SKUD_200806</name>
</gene>
<keyword evidence="5" id="KW-0810">Translation regulation</keyword>
<protein>
    <submittedName>
        <fullName evidence="9">YIH1-like protein</fullName>
    </submittedName>
</protein>
<dbReference type="InterPro" id="IPR001498">
    <property type="entry name" value="Impact_N"/>
</dbReference>
<dbReference type="InterPro" id="IPR036956">
    <property type="entry name" value="Impact_N_sf"/>
</dbReference>
<dbReference type="InterPro" id="IPR023582">
    <property type="entry name" value="Impact"/>
</dbReference>
<evidence type="ECO:0000313" key="10">
    <source>
        <dbReference type="Proteomes" id="UP000002753"/>
    </source>
</evidence>
<dbReference type="GO" id="GO:0005737">
    <property type="term" value="C:cytoplasm"/>
    <property type="evidence" value="ECO:0007669"/>
    <property type="project" value="UniProtKB-SubCell"/>
</dbReference>
<dbReference type="PROSITE" id="PS50908">
    <property type="entry name" value="RWD"/>
    <property type="match status" value="1"/>
</dbReference>
<dbReference type="GO" id="GO:0006446">
    <property type="term" value="P:regulation of translational initiation"/>
    <property type="evidence" value="ECO:0007669"/>
    <property type="project" value="TreeGrafter"/>
</dbReference>
<dbReference type="Pfam" id="PF05773">
    <property type="entry name" value="RWD"/>
    <property type="match status" value="1"/>
</dbReference>
<keyword evidence="10" id="KW-1185">Reference proteome</keyword>
<evidence type="ECO:0000313" key="9">
    <source>
        <dbReference type="EMBL" id="EJT44200.1"/>
    </source>
</evidence>
<comment type="subcellular location">
    <subcellularLocation>
        <location evidence="1">Cytoplasm</location>
    </subcellularLocation>
</comment>
<dbReference type="SUPFAM" id="SSF54495">
    <property type="entry name" value="UBC-like"/>
    <property type="match status" value="1"/>
</dbReference>
<dbReference type="InterPro" id="IPR016135">
    <property type="entry name" value="UBQ-conjugating_enzyme/RWD"/>
</dbReference>
<dbReference type="PANTHER" id="PTHR16301">
    <property type="entry name" value="IMPACT-RELATED"/>
    <property type="match status" value="1"/>
</dbReference>